<dbReference type="EMBL" id="BSDR01000001">
    <property type="protein sequence ID" value="GLI35555.1"/>
    <property type="molecule type" value="Genomic_DNA"/>
</dbReference>
<gene>
    <name evidence="2" type="ORF">DAMNIGENAA_29880</name>
</gene>
<keyword evidence="3" id="KW-1185">Reference proteome</keyword>
<evidence type="ECO:0000313" key="2">
    <source>
        <dbReference type="EMBL" id="GLI35555.1"/>
    </source>
</evidence>
<reference evidence="2" key="1">
    <citation type="submission" date="2022-12" db="EMBL/GenBank/DDBJ databases">
        <title>Reference genome sequencing for broad-spectrum identification of bacterial and archaeal isolates by mass spectrometry.</title>
        <authorList>
            <person name="Sekiguchi Y."/>
            <person name="Tourlousse D.M."/>
        </authorList>
    </citation>
    <scope>NUCLEOTIDE SEQUENCE</scope>
    <source>
        <strain evidence="2">ASRB1</strain>
    </source>
</reference>
<protein>
    <submittedName>
        <fullName evidence="2">Uncharacterized protein</fullName>
    </submittedName>
</protein>
<evidence type="ECO:0000313" key="3">
    <source>
        <dbReference type="Proteomes" id="UP001144372"/>
    </source>
</evidence>
<dbReference type="AlphaFoldDB" id="A0A9W6FV85"/>
<sequence>MEEEQIHIPFKDGLQELPDKIRAPGVSNDSFPPHVPQGEGRGGASGRPVPFPRRERLVIRPIREGTNDYGISYQVGNQLLFAWK</sequence>
<comment type="caution">
    <text evidence="2">The sequence shown here is derived from an EMBL/GenBank/DDBJ whole genome shotgun (WGS) entry which is preliminary data.</text>
</comment>
<feature type="region of interest" description="Disordered" evidence="1">
    <location>
        <begin position="20"/>
        <end position="52"/>
    </location>
</feature>
<dbReference type="Proteomes" id="UP001144372">
    <property type="component" value="Unassembled WGS sequence"/>
</dbReference>
<organism evidence="2 3">
    <name type="scientific">Desulforhabdus amnigena</name>
    <dbReference type="NCBI Taxonomy" id="40218"/>
    <lineage>
        <taxon>Bacteria</taxon>
        <taxon>Pseudomonadati</taxon>
        <taxon>Thermodesulfobacteriota</taxon>
        <taxon>Syntrophobacteria</taxon>
        <taxon>Syntrophobacterales</taxon>
        <taxon>Syntrophobacteraceae</taxon>
        <taxon>Desulforhabdus</taxon>
    </lineage>
</organism>
<proteinExistence type="predicted"/>
<name>A0A9W6FV85_9BACT</name>
<evidence type="ECO:0000256" key="1">
    <source>
        <dbReference type="SAM" id="MobiDB-lite"/>
    </source>
</evidence>
<accession>A0A9W6FV85</accession>